<keyword evidence="5" id="KW-0999">Mitochondrion inner membrane</keyword>
<evidence type="ECO:0000256" key="4">
    <source>
        <dbReference type="ARBA" id="ARBA00022692"/>
    </source>
</evidence>
<evidence type="ECO:0000256" key="8">
    <source>
        <dbReference type="ARBA" id="ARBA00023136"/>
    </source>
</evidence>
<keyword evidence="6" id="KW-1133">Transmembrane helix</keyword>
<feature type="region of interest" description="Disordered" evidence="9">
    <location>
        <begin position="1"/>
        <end position="31"/>
    </location>
</feature>
<dbReference type="InParanoid" id="A0A165P1X6"/>
<evidence type="ECO:0000256" key="9">
    <source>
        <dbReference type="SAM" id="MobiDB-lite"/>
    </source>
</evidence>
<evidence type="ECO:0000313" key="11">
    <source>
        <dbReference type="Proteomes" id="UP000077266"/>
    </source>
</evidence>
<evidence type="ECO:0000313" key="10">
    <source>
        <dbReference type="EMBL" id="KZW01524.1"/>
    </source>
</evidence>
<dbReference type="AlphaFoldDB" id="A0A165P1X6"/>
<evidence type="ECO:0000256" key="5">
    <source>
        <dbReference type="ARBA" id="ARBA00022792"/>
    </source>
</evidence>
<dbReference type="Pfam" id="PF12597">
    <property type="entry name" value="Cox20"/>
    <property type="match status" value="1"/>
</dbReference>
<gene>
    <name evidence="10" type="ORF">EXIGLDRAFT_760736</name>
</gene>
<comment type="similarity">
    <text evidence="2">Belongs to the COX20 family.</text>
</comment>
<keyword evidence="11" id="KW-1185">Reference proteome</keyword>
<keyword evidence="4" id="KW-0812">Transmembrane</keyword>
<evidence type="ECO:0000256" key="3">
    <source>
        <dbReference type="ARBA" id="ARBA00017689"/>
    </source>
</evidence>
<dbReference type="EMBL" id="KV425893">
    <property type="protein sequence ID" value="KZW01524.1"/>
    <property type="molecule type" value="Genomic_DNA"/>
</dbReference>
<evidence type="ECO:0000256" key="2">
    <source>
        <dbReference type="ARBA" id="ARBA00009575"/>
    </source>
</evidence>
<reference evidence="10 11" key="1">
    <citation type="journal article" date="2016" name="Mol. Biol. Evol.">
        <title>Comparative Genomics of Early-Diverging Mushroom-Forming Fungi Provides Insights into the Origins of Lignocellulose Decay Capabilities.</title>
        <authorList>
            <person name="Nagy L.G."/>
            <person name="Riley R."/>
            <person name="Tritt A."/>
            <person name="Adam C."/>
            <person name="Daum C."/>
            <person name="Floudas D."/>
            <person name="Sun H."/>
            <person name="Yadav J.S."/>
            <person name="Pangilinan J."/>
            <person name="Larsson K.H."/>
            <person name="Matsuura K."/>
            <person name="Barry K."/>
            <person name="Labutti K."/>
            <person name="Kuo R."/>
            <person name="Ohm R.A."/>
            <person name="Bhattacharya S.S."/>
            <person name="Shirouzu T."/>
            <person name="Yoshinaga Y."/>
            <person name="Martin F.M."/>
            <person name="Grigoriev I.V."/>
            <person name="Hibbett D.S."/>
        </authorList>
    </citation>
    <scope>NUCLEOTIDE SEQUENCE [LARGE SCALE GENOMIC DNA]</scope>
    <source>
        <strain evidence="10 11">HHB12029</strain>
    </source>
</reference>
<keyword evidence="7" id="KW-0496">Mitochondrion</keyword>
<dbReference type="Proteomes" id="UP000077266">
    <property type="component" value="Unassembled WGS sequence"/>
</dbReference>
<proteinExistence type="inferred from homology"/>
<keyword evidence="8" id="KW-0472">Membrane</keyword>
<dbReference type="PANTHER" id="PTHR31586:SF1">
    <property type="entry name" value="CYTOCHROME C OXIDASE ASSEMBLY PROTEIN COX20, MITOCHONDRIAL"/>
    <property type="match status" value="1"/>
</dbReference>
<dbReference type="GO" id="GO:0033617">
    <property type="term" value="P:mitochondrial respiratory chain complex IV assembly"/>
    <property type="evidence" value="ECO:0007669"/>
    <property type="project" value="InterPro"/>
</dbReference>
<evidence type="ECO:0000256" key="1">
    <source>
        <dbReference type="ARBA" id="ARBA00004273"/>
    </source>
</evidence>
<protein>
    <recommendedName>
        <fullName evidence="3">Cytochrome c oxidase assembly protein COX20, mitochondrial</fullName>
    </recommendedName>
</protein>
<accession>A0A165P1X6</accession>
<organism evidence="10 11">
    <name type="scientific">Exidia glandulosa HHB12029</name>
    <dbReference type="NCBI Taxonomy" id="1314781"/>
    <lineage>
        <taxon>Eukaryota</taxon>
        <taxon>Fungi</taxon>
        <taxon>Dikarya</taxon>
        <taxon>Basidiomycota</taxon>
        <taxon>Agaricomycotina</taxon>
        <taxon>Agaricomycetes</taxon>
        <taxon>Auriculariales</taxon>
        <taxon>Exidiaceae</taxon>
        <taxon>Exidia</taxon>
    </lineage>
</organism>
<sequence length="143" mass="15826">MPIENEDDIAATSGVRPPKRRPELQTAPKTTGSFFGDTWQAVKLINVREDFRDIGEIPCARTSLMAGIASGTGIGVIRGVSVSTFAACNWAMGTFFVVSFSAWNLCRFRRSTEQQQMQQVRRIYAEKRRAAAAQKPAEDATPR</sequence>
<comment type="subcellular location">
    <subcellularLocation>
        <location evidence="1">Mitochondrion inner membrane</location>
    </subcellularLocation>
</comment>
<dbReference type="FunCoup" id="A0A165P1X6">
    <property type="interactions" value="171"/>
</dbReference>
<dbReference type="OrthoDB" id="14603at2759"/>
<evidence type="ECO:0000256" key="6">
    <source>
        <dbReference type="ARBA" id="ARBA00022989"/>
    </source>
</evidence>
<dbReference type="PANTHER" id="PTHR31586">
    <property type="entry name" value="CYTOCHROME C OXIDASE PROTEIN 20"/>
    <property type="match status" value="1"/>
</dbReference>
<dbReference type="GO" id="GO:0005743">
    <property type="term" value="C:mitochondrial inner membrane"/>
    <property type="evidence" value="ECO:0007669"/>
    <property type="project" value="UniProtKB-SubCell"/>
</dbReference>
<evidence type="ECO:0000256" key="7">
    <source>
        <dbReference type="ARBA" id="ARBA00023128"/>
    </source>
</evidence>
<name>A0A165P1X6_EXIGL</name>
<dbReference type="InterPro" id="IPR022533">
    <property type="entry name" value="Cox20"/>
</dbReference>
<dbReference type="STRING" id="1314781.A0A165P1X6"/>